<protein>
    <submittedName>
        <fullName evidence="2">Membrane protein</fullName>
    </submittedName>
</protein>
<comment type="caution">
    <text evidence="2">The sequence shown here is derived from an EMBL/GenBank/DDBJ whole genome shotgun (WGS) entry which is preliminary data.</text>
</comment>
<proteinExistence type="predicted"/>
<feature type="compositionally biased region" description="Low complexity" evidence="1">
    <location>
        <begin position="125"/>
        <end position="139"/>
    </location>
</feature>
<gene>
    <name evidence="2" type="ORF">Sviol_19380</name>
</gene>
<dbReference type="EMBL" id="BNDY01000002">
    <property type="protein sequence ID" value="GHI37530.1"/>
    <property type="molecule type" value="Genomic_DNA"/>
</dbReference>
<name>A0ABQ3QJS6_9ACTN</name>
<accession>A0ABQ3QJS6</accession>
<reference evidence="2" key="1">
    <citation type="submission" date="2024-05" db="EMBL/GenBank/DDBJ databases">
        <title>Whole genome shotgun sequence of Streptomyces violascens NBRC 12920.</title>
        <authorList>
            <person name="Komaki H."/>
            <person name="Tamura T."/>
        </authorList>
    </citation>
    <scope>NUCLEOTIDE SEQUENCE</scope>
    <source>
        <strain evidence="2">NBRC 12920</strain>
    </source>
</reference>
<dbReference type="RefSeq" id="WP_189961103.1">
    <property type="nucleotide sequence ID" value="NZ_BMUA01000002.1"/>
</dbReference>
<keyword evidence="3" id="KW-1185">Reference proteome</keyword>
<feature type="compositionally biased region" description="Polar residues" evidence="1">
    <location>
        <begin position="156"/>
        <end position="170"/>
    </location>
</feature>
<evidence type="ECO:0000313" key="2">
    <source>
        <dbReference type="EMBL" id="GHI37530.1"/>
    </source>
</evidence>
<evidence type="ECO:0000313" key="3">
    <source>
        <dbReference type="Proteomes" id="UP001050808"/>
    </source>
</evidence>
<sequence length="170" mass="17660">MSKPARQLRGTAARLGRLMPSQAANSAARTPFVLLVVTLLGGGLIVLLVLNSALNAGSFKLSEYRRQTTERTDEQQALQRDVDDLSAPDALSRRAADLGMIPGGSPVFLGPDGTVKGALATAGDPSPAEAAEPAPLPVAQNPDSARPKHHTPAPRTRQSAKTSPTTAPGR</sequence>
<evidence type="ECO:0000256" key="1">
    <source>
        <dbReference type="SAM" id="MobiDB-lite"/>
    </source>
</evidence>
<feature type="region of interest" description="Disordered" evidence="1">
    <location>
        <begin position="67"/>
        <end position="88"/>
    </location>
</feature>
<dbReference type="Proteomes" id="UP001050808">
    <property type="component" value="Unassembled WGS sequence"/>
</dbReference>
<feature type="region of interest" description="Disordered" evidence="1">
    <location>
        <begin position="116"/>
        <end position="170"/>
    </location>
</feature>
<organism evidence="2 3">
    <name type="scientific">Streptomyces violascens</name>
    <dbReference type="NCBI Taxonomy" id="67381"/>
    <lineage>
        <taxon>Bacteria</taxon>
        <taxon>Bacillati</taxon>
        <taxon>Actinomycetota</taxon>
        <taxon>Actinomycetes</taxon>
        <taxon>Kitasatosporales</taxon>
        <taxon>Streptomycetaceae</taxon>
        <taxon>Streptomyces</taxon>
    </lineage>
</organism>